<dbReference type="RefSeq" id="WP_127724870.1">
    <property type="nucleotide sequence ID" value="NZ_RLIH01000011.1"/>
</dbReference>
<dbReference type="Proteomes" id="UP000288812">
    <property type="component" value="Unassembled WGS sequence"/>
</dbReference>
<sequence length="282" mass="32796">MNEILVPVLIVVAIFGFTYIYVYLSEQKYLKYLREKVNDEFGKVAKENEIDLKRIEMLFESSEKEIFIDNITHKDLNMDDVLRKLDHTGSILGTQYLYKTLRMPVFNREHHKRQSGIRNYFLDNVDEAKNIKFEFARLGNIKGNLLELIVNGMDYELFKKFKLPVYILTFSIPIVIVSYFILGIRAFFIALILMLINTGVSRQMKKATEGKIEDLSNLSRVLNLGASIGKVKCEVLETELNRVMELNKKLRFLRKSSKTIGANMGTLEMNMISEMIDIFTMM</sequence>
<dbReference type="OrthoDB" id="3692150at2"/>
<keyword evidence="3" id="KW-1185">Reference proteome</keyword>
<evidence type="ECO:0000313" key="3">
    <source>
        <dbReference type="Proteomes" id="UP000288812"/>
    </source>
</evidence>
<dbReference type="AlphaFoldDB" id="A0A437S5S4"/>
<feature type="transmembrane region" description="Helical" evidence="1">
    <location>
        <begin position="163"/>
        <end position="196"/>
    </location>
</feature>
<dbReference type="EMBL" id="RLIH01000011">
    <property type="protein sequence ID" value="RVU54338.1"/>
    <property type="molecule type" value="Genomic_DNA"/>
</dbReference>
<keyword evidence="1" id="KW-0812">Transmembrane</keyword>
<protein>
    <submittedName>
        <fullName evidence="2">Uncharacterized protein</fullName>
    </submittedName>
</protein>
<keyword evidence="1" id="KW-1133">Transmembrane helix</keyword>
<organism evidence="2 3">
    <name type="scientific">Anaerosphaera multitolerans</name>
    <dbReference type="NCBI Taxonomy" id="2487351"/>
    <lineage>
        <taxon>Bacteria</taxon>
        <taxon>Bacillati</taxon>
        <taxon>Bacillota</taxon>
        <taxon>Tissierellia</taxon>
        <taxon>Tissierellales</taxon>
        <taxon>Peptoniphilaceae</taxon>
        <taxon>Anaerosphaera</taxon>
    </lineage>
</organism>
<accession>A0A437S5S4</accession>
<feature type="transmembrane region" description="Helical" evidence="1">
    <location>
        <begin position="6"/>
        <end position="24"/>
    </location>
</feature>
<comment type="caution">
    <text evidence="2">The sequence shown here is derived from an EMBL/GenBank/DDBJ whole genome shotgun (WGS) entry which is preliminary data.</text>
</comment>
<proteinExistence type="predicted"/>
<gene>
    <name evidence="2" type="ORF">EF514_07785</name>
</gene>
<reference evidence="2 3" key="1">
    <citation type="submission" date="2018-11" db="EMBL/GenBank/DDBJ databases">
        <title>Genome sequencing and assembly of Anaerosphaera sp. nov., GS7-6-2.</title>
        <authorList>
            <person name="Rettenmaier R."/>
            <person name="Liebl W."/>
            <person name="Zverlov V."/>
        </authorList>
    </citation>
    <scope>NUCLEOTIDE SEQUENCE [LARGE SCALE GENOMIC DNA]</scope>
    <source>
        <strain evidence="2 3">GS7-6-2</strain>
    </source>
</reference>
<evidence type="ECO:0000313" key="2">
    <source>
        <dbReference type="EMBL" id="RVU54338.1"/>
    </source>
</evidence>
<evidence type="ECO:0000256" key="1">
    <source>
        <dbReference type="SAM" id="Phobius"/>
    </source>
</evidence>
<keyword evidence="1" id="KW-0472">Membrane</keyword>
<name>A0A437S5S4_9FIRM</name>